<sequence length="316" mass="36459">MNNEIIFSITLKDIIIFTLGIIVSFIVGYFIARNVKSKKSIRFDVIHRGIVIETRCNGKDIGYPFKVVDKYTDKELDSVYCIRARIWNNGVEAIRKNDLSDKDPLRIKLDDDLIMIGNPIIYNNSIDFFMNNKNQDNIFIVDFDYLNPDEWIVCDFFVKNDPNLPISLEGRICDLNLSSRNNLGDSKVSILERIGALFLIILTLGSPISGLILLIMHFNNPELEVWNIMKQDNSYMVQVLQNITLMMPTIAFLFYIRKVIHRIRNPKDFPENSEYSDSQMRNFIIITKIALTGNNYRTSNSINNLGDITVPNSKNK</sequence>
<gene>
    <name evidence="2" type="ORF">V6W77_04745</name>
</gene>
<dbReference type="RefSeq" id="WP_334253940.1">
    <property type="nucleotide sequence ID" value="NZ_JBAJJM010000006.1"/>
</dbReference>
<feature type="transmembrane region" description="Helical" evidence="1">
    <location>
        <begin position="194"/>
        <end position="215"/>
    </location>
</feature>
<organism evidence="2 3">
    <name type="scientific">Mannheimia indoligenes</name>
    <dbReference type="NCBI Taxonomy" id="3103145"/>
    <lineage>
        <taxon>Bacteria</taxon>
        <taxon>Pseudomonadati</taxon>
        <taxon>Pseudomonadota</taxon>
        <taxon>Gammaproteobacteria</taxon>
        <taxon>Pasteurellales</taxon>
        <taxon>Pasteurellaceae</taxon>
        <taxon>Mannheimia</taxon>
    </lineage>
</organism>
<reference evidence="2" key="1">
    <citation type="submission" date="2023-12" db="EMBL/GenBank/DDBJ databases">
        <title>Mannheima indologenes sp. nov. proposed for Clade V organisms of Mannheimia.</title>
        <authorList>
            <person name="Christensen H."/>
        </authorList>
    </citation>
    <scope>NUCLEOTIDE SEQUENCE</scope>
    <source>
        <strain evidence="2">M14.4</strain>
    </source>
</reference>
<comment type="caution">
    <text evidence="2">The sequence shown here is derived from an EMBL/GenBank/DDBJ whole genome shotgun (WGS) entry which is preliminary data.</text>
</comment>
<keyword evidence="1" id="KW-0812">Transmembrane</keyword>
<dbReference type="Proteomes" id="UP001432017">
    <property type="component" value="Unassembled WGS sequence"/>
</dbReference>
<proteinExistence type="predicted"/>
<keyword evidence="1" id="KW-0472">Membrane</keyword>
<evidence type="ECO:0008006" key="4">
    <source>
        <dbReference type="Google" id="ProtNLM"/>
    </source>
</evidence>
<name>A0ABU7ZDM3_9PAST</name>
<evidence type="ECO:0000256" key="1">
    <source>
        <dbReference type="SAM" id="Phobius"/>
    </source>
</evidence>
<keyword evidence="1" id="KW-1133">Transmembrane helix</keyword>
<dbReference type="EMBL" id="JBAJJM010000006">
    <property type="protein sequence ID" value="MEG9475578.1"/>
    <property type="molecule type" value="Genomic_DNA"/>
</dbReference>
<protein>
    <recommendedName>
        <fullName evidence="4">DUF3592 domain-containing protein</fullName>
    </recommendedName>
</protein>
<evidence type="ECO:0000313" key="3">
    <source>
        <dbReference type="Proteomes" id="UP001432017"/>
    </source>
</evidence>
<accession>A0ABU7ZDM3</accession>
<feature type="transmembrane region" description="Helical" evidence="1">
    <location>
        <begin position="14"/>
        <end position="32"/>
    </location>
</feature>
<keyword evidence="3" id="KW-1185">Reference proteome</keyword>
<feature type="transmembrane region" description="Helical" evidence="1">
    <location>
        <begin position="235"/>
        <end position="256"/>
    </location>
</feature>
<evidence type="ECO:0000313" key="2">
    <source>
        <dbReference type="EMBL" id="MEG9475578.1"/>
    </source>
</evidence>